<dbReference type="PANTHER" id="PTHR45636">
    <property type="entry name" value="PAIRED BOX PROTEIN PAX-6-RELATED-RELATED"/>
    <property type="match status" value="1"/>
</dbReference>
<dbReference type="InterPro" id="IPR009057">
    <property type="entry name" value="Homeodomain-like_sf"/>
</dbReference>
<dbReference type="GO" id="GO:0000981">
    <property type="term" value="F:DNA-binding transcription factor activity, RNA polymerase II-specific"/>
    <property type="evidence" value="ECO:0007669"/>
    <property type="project" value="TreeGrafter"/>
</dbReference>
<dbReference type="InterPro" id="IPR043565">
    <property type="entry name" value="PAX_fam"/>
</dbReference>
<keyword evidence="4" id="KW-0805">Transcription regulation</keyword>
<dbReference type="Gene3D" id="1.10.10.10">
    <property type="entry name" value="Winged helix-like DNA-binding domain superfamily/Winged helix DNA-binding domain"/>
    <property type="match status" value="1"/>
</dbReference>
<evidence type="ECO:0000256" key="3">
    <source>
        <dbReference type="ARBA" id="ARBA00022724"/>
    </source>
</evidence>
<dbReference type="Pfam" id="PF00292">
    <property type="entry name" value="PAX"/>
    <property type="match status" value="1"/>
</dbReference>
<reference evidence="9" key="1">
    <citation type="submission" date="2022-11" db="UniProtKB">
        <authorList>
            <consortium name="EnsemblMetazoa"/>
        </authorList>
    </citation>
    <scope>IDENTIFICATION</scope>
</reference>
<feature type="domain" description="Paired" evidence="8">
    <location>
        <begin position="1"/>
        <end position="119"/>
    </location>
</feature>
<evidence type="ECO:0000256" key="7">
    <source>
        <dbReference type="ARBA" id="ARBA00023242"/>
    </source>
</evidence>
<dbReference type="KEGG" id="epa:110232805"/>
<organism evidence="9 10">
    <name type="scientific">Exaiptasia diaphana</name>
    <name type="common">Tropical sea anemone</name>
    <name type="synonym">Aiptasia pulchella</name>
    <dbReference type="NCBI Taxonomy" id="2652724"/>
    <lineage>
        <taxon>Eukaryota</taxon>
        <taxon>Metazoa</taxon>
        <taxon>Cnidaria</taxon>
        <taxon>Anthozoa</taxon>
        <taxon>Hexacorallia</taxon>
        <taxon>Actiniaria</taxon>
        <taxon>Aiptasiidae</taxon>
        <taxon>Exaiptasia</taxon>
    </lineage>
</organism>
<dbReference type="SUPFAM" id="SSF46689">
    <property type="entry name" value="Homeodomain-like"/>
    <property type="match status" value="1"/>
</dbReference>
<dbReference type="SMART" id="SM00351">
    <property type="entry name" value="PAX"/>
    <property type="match status" value="1"/>
</dbReference>
<dbReference type="PRINTS" id="PR00027">
    <property type="entry name" value="PAIREDBOX"/>
</dbReference>
<name>A0A913WT16_EXADI</name>
<dbReference type="PROSITE" id="PS51057">
    <property type="entry name" value="PAIRED_2"/>
    <property type="match status" value="1"/>
</dbReference>
<evidence type="ECO:0000256" key="5">
    <source>
        <dbReference type="ARBA" id="ARBA00023125"/>
    </source>
</evidence>
<keyword evidence="5" id="KW-0238">DNA-binding</keyword>
<dbReference type="PANTHER" id="PTHR45636:SF52">
    <property type="entry name" value="PAIRED DOMAIN-CONTAINING PROTEIN"/>
    <property type="match status" value="1"/>
</dbReference>
<dbReference type="GO" id="GO:0000978">
    <property type="term" value="F:RNA polymerase II cis-regulatory region sequence-specific DNA binding"/>
    <property type="evidence" value="ECO:0007669"/>
    <property type="project" value="TreeGrafter"/>
</dbReference>
<dbReference type="InterPro" id="IPR001523">
    <property type="entry name" value="Paired_dom"/>
</dbReference>
<proteinExistence type="predicted"/>
<dbReference type="GeneID" id="110232805"/>
<evidence type="ECO:0000313" key="9">
    <source>
        <dbReference type="EnsemblMetazoa" id="XP_020893681.1"/>
    </source>
</evidence>
<keyword evidence="7" id="KW-0539">Nucleus</keyword>
<accession>A0A913WT16</accession>
<dbReference type="RefSeq" id="XP_020893681.1">
    <property type="nucleotide sequence ID" value="XM_021038022.1"/>
</dbReference>
<comment type="subcellular location">
    <subcellularLocation>
        <location evidence="1">Nucleus</location>
    </subcellularLocation>
</comment>
<dbReference type="InterPro" id="IPR036388">
    <property type="entry name" value="WH-like_DNA-bd_sf"/>
</dbReference>
<evidence type="ECO:0000259" key="8">
    <source>
        <dbReference type="PROSITE" id="PS51057"/>
    </source>
</evidence>
<keyword evidence="10" id="KW-1185">Reference proteome</keyword>
<sequence length="119" mass="13787">MAAVNSLQWPYTPGKPLSIAERQHIIQLFNGGLTKTEVSERLRVTFQCVTNVIEHYRRYGSVNPLGHSGKQPVALTYDILEDIEVWKHQKPSLYRRHRETTFGMHCRERVNVIPALYPT</sequence>
<evidence type="ECO:0000256" key="1">
    <source>
        <dbReference type="ARBA" id="ARBA00004123"/>
    </source>
</evidence>
<dbReference type="EnsemblMetazoa" id="XM_021038022.1">
    <property type="protein sequence ID" value="XP_020893681.1"/>
    <property type="gene ID" value="LOC110232805"/>
</dbReference>
<keyword evidence="6" id="KW-0804">Transcription</keyword>
<evidence type="ECO:0000256" key="4">
    <source>
        <dbReference type="ARBA" id="ARBA00023015"/>
    </source>
</evidence>
<evidence type="ECO:0000256" key="2">
    <source>
        <dbReference type="ARBA" id="ARBA00022473"/>
    </source>
</evidence>
<dbReference type="OrthoDB" id="5830779at2759"/>
<evidence type="ECO:0000313" key="10">
    <source>
        <dbReference type="Proteomes" id="UP000887567"/>
    </source>
</evidence>
<dbReference type="Proteomes" id="UP000887567">
    <property type="component" value="Unplaced"/>
</dbReference>
<protein>
    <recommendedName>
        <fullName evidence="8">Paired domain-containing protein</fullName>
    </recommendedName>
</protein>
<dbReference type="AlphaFoldDB" id="A0A913WT16"/>
<dbReference type="GO" id="GO:0005634">
    <property type="term" value="C:nucleus"/>
    <property type="evidence" value="ECO:0007669"/>
    <property type="project" value="UniProtKB-SubCell"/>
</dbReference>
<keyword evidence="2" id="KW-0217">Developmental protein</keyword>
<keyword evidence="3" id="KW-0563">Paired box</keyword>
<evidence type="ECO:0000256" key="6">
    <source>
        <dbReference type="ARBA" id="ARBA00023163"/>
    </source>
</evidence>